<gene>
    <name evidence="2" type="ORF">ACFSJF_20370</name>
</gene>
<keyword evidence="1" id="KW-0472">Membrane</keyword>
<proteinExistence type="predicted"/>
<keyword evidence="3" id="KW-1185">Reference proteome</keyword>
<name>A0ABW4W501_9BACI</name>
<evidence type="ECO:0000313" key="2">
    <source>
        <dbReference type="EMBL" id="MFD2046627.1"/>
    </source>
</evidence>
<dbReference type="RefSeq" id="WP_377558677.1">
    <property type="nucleotide sequence ID" value="NZ_JBHUHQ010000041.1"/>
</dbReference>
<comment type="caution">
    <text evidence="2">The sequence shown here is derived from an EMBL/GenBank/DDBJ whole genome shotgun (WGS) entry which is preliminary data.</text>
</comment>
<protein>
    <recommendedName>
        <fullName evidence="4">SAF domain-containing protein</fullName>
    </recommendedName>
</protein>
<keyword evidence="1" id="KW-0812">Transmembrane</keyword>
<organism evidence="2 3">
    <name type="scientific">Ornithinibacillus salinisoli</name>
    <dbReference type="NCBI Taxonomy" id="1848459"/>
    <lineage>
        <taxon>Bacteria</taxon>
        <taxon>Bacillati</taxon>
        <taxon>Bacillota</taxon>
        <taxon>Bacilli</taxon>
        <taxon>Bacillales</taxon>
        <taxon>Bacillaceae</taxon>
        <taxon>Ornithinibacillus</taxon>
    </lineage>
</organism>
<dbReference type="EMBL" id="JBHUHQ010000041">
    <property type="protein sequence ID" value="MFD2046627.1"/>
    <property type="molecule type" value="Genomic_DNA"/>
</dbReference>
<evidence type="ECO:0008006" key="4">
    <source>
        <dbReference type="Google" id="ProtNLM"/>
    </source>
</evidence>
<evidence type="ECO:0000256" key="1">
    <source>
        <dbReference type="SAM" id="Phobius"/>
    </source>
</evidence>
<dbReference type="Proteomes" id="UP001597383">
    <property type="component" value="Unassembled WGS sequence"/>
</dbReference>
<accession>A0ABW4W501</accession>
<keyword evidence="1" id="KW-1133">Transmembrane helix</keyword>
<reference evidence="3" key="1">
    <citation type="journal article" date="2019" name="Int. J. Syst. Evol. Microbiol.">
        <title>The Global Catalogue of Microorganisms (GCM) 10K type strain sequencing project: providing services to taxonomists for standard genome sequencing and annotation.</title>
        <authorList>
            <consortium name="The Broad Institute Genomics Platform"/>
            <consortium name="The Broad Institute Genome Sequencing Center for Infectious Disease"/>
            <person name="Wu L."/>
            <person name="Ma J."/>
        </authorList>
    </citation>
    <scope>NUCLEOTIDE SEQUENCE [LARGE SCALE GENOMIC DNA]</scope>
    <source>
        <strain evidence="3">R28</strain>
    </source>
</reference>
<feature type="transmembrane region" description="Helical" evidence="1">
    <location>
        <begin position="12"/>
        <end position="31"/>
    </location>
</feature>
<sequence>MKKKLSLKKVILFFLISAIIFLCLYILWGIYKAQNISVVPIEDINSISISADEVLSTETEITGEVKVDRFEAVSHINKEKVDEVLYIIIHKEPSFFSKGTFSINLNDVNDVESINNISIISGNIYTGEGVERGYSLGDLKKIPDQEVIWEQPAD</sequence>
<evidence type="ECO:0000313" key="3">
    <source>
        <dbReference type="Proteomes" id="UP001597383"/>
    </source>
</evidence>